<feature type="domain" description="PEP-utilising enzyme mobile" evidence="1">
    <location>
        <begin position="62"/>
        <end position="132"/>
    </location>
</feature>
<gene>
    <name evidence="2" type="ORF">METZ01_LOCUS344435</name>
</gene>
<sequence length="138" mass="14093">LDALPGPLAETVTIIQACLTELGMVDEPVERQPLEGSGIGAETYVGVARVAENADEALDRLQPGEVLVTRTTTPAYNLVLTLVGGLVTAEGGPMSHAAVLSRELGIPAVVGAPGAMEGIADGDRVEVDPENGVVRVLA</sequence>
<dbReference type="SUPFAM" id="SSF52009">
    <property type="entry name" value="Phosphohistidine domain"/>
    <property type="match status" value="1"/>
</dbReference>
<dbReference type="Pfam" id="PF00391">
    <property type="entry name" value="PEP-utilizers"/>
    <property type="match status" value="1"/>
</dbReference>
<proteinExistence type="predicted"/>
<dbReference type="PANTHER" id="PTHR43615:SF1">
    <property type="entry name" value="PPDK_N DOMAIN-CONTAINING PROTEIN"/>
    <property type="match status" value="1"/>
</dbReference>
<dbReference type="InterPro" id="IPR051549">
    <property type="entry name" value="PEP_Utilizing_Enz"/>
</dbReference>
<organism evidence="2">
    <name type="scientific">marine metagenome</name>
    <dbReference type="NCBI Taxonomy" id="408172"/>
    <lineage>
        <taxon>unclassified sequences</taxon>
        <taxon>metagenomes</taxon>
        <taxon>ecological metagenomes</taxon>
    </lineage>
</organism>
<protein>
    <recommendedName>
        <fullName evidence="1">PEP-utilising enzyme mobile domain-containing protein</fullName>
    </recommendedName>
</protein>
<dbReference type="Gene3D" id="3.50.30.10">
    <property type="entry name" value="Phosphohistidine domain"/>
    <property type="match status" value="1"/>
</dbReference>
<evidence type="ECO:0000259" key="1">
    <source>
        <dbReference type="Pfam" id="PF00391"/>
    </source>
</evidence>
<dbReference type="InterPro" id="IPR036637">
    <property type="entry name" value="Phosphohistidine_dom_sf"/>
</dbReference>
<accession>A0A382R4R4</accession>
<dbReference type="EMBL" id="UINC01118451">
    <property type="protein sequence ID" value="SVC91581.1"/>
    <property type="molecule type" value="Genomic_DNA"/>
</dbReference>
<feature type="non-terminal residue" evidence="2">
    <location>
        <position position="1"/>
    </location>
</feature>
<reference evidence="2" key="1">
    <citation type="submission" date="2018-05" db="EMBL/GenBank/DDBJ databases">
        <authorList>
            <person name="Lanie J.A."/>
            <person name="Ng W.-L."/>
            <person name="Kazmierczak K.M."/>
            <person name="Andrzejewski T.M."/>
            <person name="Davidsen T.M."/>
            <person name="Wayne K.J."/>
            <person name="Tettelin H."/>
            <person name="Glass J.I."/>
            <person name="Rusch D."/>
            <person name="Podicherti R."/>
            <person name="Tsui H.-C.T."/>
            <person name="Winkler M.E."/>
        </authorList>
    </citation>
    <scope>NUCLEOTIDE SEQUENCE</scope>
</reference>
<dbReference type="AlphaFoldDB" id="A0A382R4R4"/>
<dbReference type="PANTHER" id="PTHR43615">
    <property type="entry name" value="PHOSPHOENOLPYRUVATE SYNTHASE-RELATED"/>
    <property type="match status" value="1"/>
</dbReference>
<name>A0A382R4R4_9ZZZZ</name>
<dbReference type="InterPro" id="IPR008279">
    <property type="entry name" value="PEP-util_enz_mobile_dom"/>
</dbReference>
<dbReference type="GO" id="GO:0016772">
    <property type="term" value="F:transferase activity, transferring phosphorus-containing groups"/>
    <property type="evidence" value="ECO:0007669"/>
    <property type="project" value="InterPro"/>
</dbReference>
<evidence type="ECO:0000313" key="2">
    <source>
        <dbReference type="EMBL" id="SVC91581.1"/>
    </source>
</evidence>